<dbReference type="SUPFAM" id="SSF52540">
    <property type="entry name" value="P-loop containing nucleoside triphosphate hydrolases"/>
    <property type="match status" value="1"/>
</dbReference>
<dbReference type="InterPro" id="IPR016032">
    <property type="entry name" value="Sig_transdc_resp-reg_C-effctor"/>
</dbReference>
<feature type="domain" description="HTH luxR-type" evidence="4">
    <location>
        <begin position="913"/>
        <end position="978"/>
    </location>
</feature>
<accession>A0ABN3Q3Z8</accession>
<proteinExistence type="predicted"/>
<evidence type="ECO:0000313" key="6">
    <source>
        <dbReference type="Proteomes" id="UP001501509"/>
    </source>
</evidence>
<feature type="region of interest" description="Disordered" evidence="3">
    <location>
        <begin position="432"/>
        <end position="451"/>
    </location>
</feature>
<dbReference type="SMART" id="SM00421">
    <property type="entry name" value="HTH_LUXR"/>
    <property type="match status" value="1"/>
</dbReference>
<evidence type="ECO:0000256" key="2">
    <source>
        <dbReference type="ARBA" id="ARBA00022840"/>
    </source>
</evidence>
<dbReference type="Proteomes" id="UP001501509">
    <property type="component" value="Unassembled WGS sequence"/>
</dbReference>
<dbReference type="InterPro" id="IPR027417">
    <property type="entry name" value="P-loop_NTPase"/>
</dbReference>
<protein>
    <recommendedName>
        <fullName evidence="4">HTH luxR-type domain-containing protein</fullName>
    </recommendedName>
</protein>
<dbReference type="InterPro" id="IPR036388">
    <property type="entry name" value="WH-like_DNA-bd_sf"/>
</dbReference>
<evidence type="ECO:0000259" key="4">
    <source>
        <dbReference type="PROSITE" id="PS50043"/>
    </source>
</evidence>
<comment type="caution">
    <text evidence="5">The sequence shown here is derived from an EMBL/GenBank/DDBJ whole genome shotgun (WGS) entry which is preliminary data.</text>
</comment>
<keyword evidence="1" id="KW-0547">Nucleotide-binding</keyword>
<dbReference type="PROSITE" id="PS00622">
    <property type="entry name" value="HTH_LUXR_1"/>
    <property type="match status" value="1"/>
</dbReference>
<keyword evidence="6" id="KW-1185">Reference proteome</keyword>
<gene>
    <name evidence="5" type="ORF">GCM10010411_52060</name>
</gene>
<name>A0ABN3Q3Z8_9ACTN</name>
<dbReference type="SUPFAM" id="SSF46894">
    <property type="entry name" value="C-terminal effector domain of the bipartite response regulators"/>
    <property type="match status" value="1"/>
</dbReference>
<dbReference type="PANTHER" id="PTHR16305">
    <property type="entry name" value="TESTICULAR SOLUBLE ADENYLYL CYCLASE"/>
    <property type="match status" value="1"/>
</dbReference>
<reference evidence="5 6" key="1">
    <citation type="journal article" date="2019" name="Int. J. Syst. Evol. Microbiol.">
        <title>The Global Catalogue of Microorganisms (GCM) 10K type strain sequencing project: providing services to taxonomists for standard genome sequencing and annotation.</title>
        <authorList>
            <consortium name="The Broad Institute Genomics Platform"/>
            <consortium name="The Broad Institute Genome Sequencing Center for Infectious Disease"/>
            <person name="Wu L."/>
            <person name="Ma J."/>
        </authorList>
    </citation>
    <scope>NUCLEOTIDE SEQUENCE [LARGE SCALE GENOMIC DNA]</scope>
    <source>
        <strain evidence="5 6">JCM 6833</strain>
    </source>
</reference>
<dbReference type="InterPro" id="IPR000792">
    <property type="entry name" value="Tscrpt_reg_LuxR_C"/>
</dbReference>
<keyword evidence="2" id="KW-0067">ATP-binding</keyword>
<dbReference type="Gene3D" id="3.40.50.300">
    <property type="entry name" value="P-loop containing nucleotide triphosphate hydrolases"/>
    <property type="match status" value="1"/>
</dbReference>
<dbReference type="Pfam" id="PF00196">
    <property type="entry name" value="GerE"/>
    <property type="match status" value="1"/>
</dbReference>
<dbReference type="Gene3D" id="1.10.10.10">
    <property type="entry name" value="Winged helix-like DNA-binding domain superfamily/Winged helix DNA-binding domain"/>
    <property type="match status" value="1"/>
</dbReference>
<feature type="compositionally biased region" description="Basic and acidic residues" evidence="3">
    <location>
        <begin position="438"/>
        <end position="451"/>
    </location>
</feature>
<dbReference type="Gene3D" id="1.25.40.10">
    <property type="entry name" value="Tetratricopeptide repeat domain"/>
    <property type="match status" value="1"/>
</dbReference>
<dbReference type="RefSeq" id="WP_344544944.1">
    <property type="nucleotide sequence ID" value="NZ_BAAATD010000007.1"/>
</dbReference>
<evidence type="ECO:0000256" key="1">
    <source>
        <dbReference type="ARBA" id="ARBA00022741"/>
    </source>
</evidence>
<dbReference type="Pfam" id="PF13191">
    <property type="entry name" value="AAA_16"/>
    <property type="match status" value="1"/>
</dbReference>
<dbReference type="PRINTS" id="PR00038">
    <property type="entry name" value="HTHLUXR"/>
</dbReference>
<dbReference type="InterPro" id="IPR011990">
    <property type="entry name" value="TPR-like_helical_dom_sf"/>
</dbReference>
<dbReference type="PROSITE" id="PS50043">
    <property type="entry name" value="HTH_LUXR_2"/>
    <property type="match status" value="1"/>
</dbReference>
<dbReference type="PANTHER" id="PTHR16305:SF35">
    <property type="entry name" value="TRANSCRIPTIONAL ACTIVATOR DOMAIN"/>
    <property type="match status" value="1"/>
</dbReference>
<organism evidence="5 6">
    <name type="scientific">Actinomadura fulvescens</name>
    <dbReference type="NCBI Taxonomy" id="46160"/>
    <lineage>
        <taxon>Bacteria</taxon>
        <taxon>Bacillati</taxon>
        <taxon>Actinomycetota</taxon>
        <taxon>Actinomycetes</taxon>
        <taxon>Streptosporangiales</taxon>
        <taxon>Thermomonosporaceae</taxon>
        <taxon>Actinomadura</taxon>
    </lineage>
</organism>
<dbReference type="EMBL" id="BAAATD010000007">
    <property type="protein sequence ID" value="GAA2611200.1"/>
    <property type="molecule type" value="Genomic_DNA"/>
</dbReference>
<dbReference type="InterPro" id="IPR041664">
    <property type="entry name" value="AAA_16"/>
</dbReference>
<evidence type="ECO:0000313" key="5">
    <source>
        <dbReference type="EMBL" id="GAA2611200.1"/>
    </source>
</evidence>
<dbReference type="SUPFAM" id="SSF48452">
    <property type="entry name" value="TPR-like"/>
    <property type="match status" value="1"/>
</dbReference>
<sequence>MASPAGPTTPQPPPLVGRHDVLDAFDRTLDSWQDGGFRHLTLVGEPGMGKTRLLRELQRAARARDLPTLEGRAAQFEQDTPFGLVVDALDDQVEGTDLELDADLRRLLAPVFPVLAPDPAAARSEAARIEDLSGLARHHLHKAMRKLLDLIAGPEGLVLLLDDVHWADDPSLDFLDYLVRHPPRSKVLLGLAYRPAQASSRLMTLTEGINIEVRPLTDTEAAEILGPRVGGPPSRELLRAGGGNPFYLEALAQMNEAKTAAPEGGDGDAMPDLPLAVRAALQAEFAGLSSTALTAARAGAVAAGEFGAQLAAVAMGRSEDEALAALDELVERDIIRLTAPTRFQFRHPLVRQAAYESAPAGWRLGVHARLADYLGRSGAPATVRARHVERSARDGDRAAISTLIEAGRSVRTHAPSTAAHWLKAALGLMPHGSAEESAAERHGEERDLEQDRVPSRSELLFELLQVQAVSGQAEEGTDTARTLLQLLPVHDHVRRARVVQLYGVMQRQLGRHAYARALVREELDRISDPKTAAAAMLNLRRTADLLQSLDIAGAHATLDQIPENVPGWDPGLEIAVAAMRPLVAYGEGHVLDALRQVDLVGVLFDQTSDEQLARYMDSLVWLGWTEVLLGRYDAAFRHLERLTTVTRVTGQSYILAYLLSAQARVFVLRGQLSDAVVPGEEAAEIARLLRSGESLTYALTQQCLRASYEGDHDQALALGEEAVKNDPCTGEWGGSMARFGFAAALVAAGRLDEGAAAIRELWNDDTASRLDPGTQVSCAERMVFVQSSLGRSEEALRWASLAEAIAHPDLPGETGLARLGRAHAQRLADPVAAARSAADAAELLLAAGRRPDAGHAELTAGLAHSEAGQRAAARLRLQAAREIFEACSMRGLHAQVVREQRRLGVYVPTVTSRSGGGHGLSRRELEVATLAVAGDSNQEIAEKLFISVRTVETHMSHIFAKLGVTSRVGVATALAESAR</sequence>
<evidence type="ECO:0000256" key="3">
    <source>
        <dbReference type="SAM" id="MobiDB-lite"/>
    </source>
</evidence>
<dbReference type="CDD" id="cd06170">
    <property type="entry name" value="LuxR_C_like"/>
    <property type="match status" value="1"/>
</dbReference>